<protein>
    <submittedName>
        <fullName evidence="1">Uncharacterized protein</fullName>
    </submittedName>
</protein>
<reference evidence="1 2" key="1">
    <citation type="submission" date="2014-04" db="EMBL/GenBank/DDBJ databases">
        <authorList>
            <consortium name="DOE Joint Genome Institute"/>
            <person name="Kuo A."/>
            <person name="Kohler A."/>
            <person name="Nagy L.G."/>
            <person name="Floudas D."/>
            <person name="Copeland A."/>
            <person name="Barry K.W."/>
            <person name="Cichocki N."/>
            <person name="Veneault-Fourrey C."/>
            <person name="LaButti K."/>
            <person name="Lindquist E.A."/>
            <person name="Lipzen A."/>
            <person name="Lundell T."/>
            <person name="Morin E."/>
            <person name="Murat C."/>
            <person name="Sun H."/>
            <person name="Tunlid A."/>
            <person name="Henrissat B."/>
            <person name="Grigoriev I.V."/>
            <person name="Hibbett D.S."/>
            <person name="Martin F."/>
            <person name="Nordberg H.P."/>
            <person name="Cantor M.N."/>
            <person name="Hua S.X."/>
        </authorList>
    </citation>
    <scope>NUCLEOTIDE SEQUENCE [LARGE SCALE GENOMIC DNA]</scope>
    <source>
        <strain evidence="1 2">LaAM-08-1</strain>
    </source>
</reference>
<sequence length="111" mass="12451">MSDFPATFKHIPILMMMRHATNVPHCLMEVTSCPAQVPCHQPQQGNEPLPARCEATATMRHINGRATSSDSDGVVPSPGATLLPVTWQLDAERRLWVVVRPHRFFKHNTSR</sequence>
<keyword evidence="2" id="KW-1185">Reference proteome</keyword>
<dbReference type="AlphaFoldDB" id="A0A0C9X986"/>
<evidence type="ECO:0000313" key="1">
    <source>
        <dbReference type="EMBL" id="KIJ94246.1"/>
    </source>
</evidence>
<proteinExistence type="predicted"/>
<accession>A0A0C9X986</accession>
<reference evidence="2" key="2">
    <citation type="submission" date="2015-01" db="EMBL/GenBank/DDBJ databases">
        <title>Evolutionary Origins and Diversification of the Mycorrhizal Mutualists.</title>
        <authorList>
            <consortium name="DOE Joint Genome Institute"/>
            <consortium name="Mycorrhizal Genomics Consortium"/>
            <person name="Kohler A."/>
            <person name="Kuo A."/>
            <person name="Nagy L.G."/>
            <person name="Floudas D."/>
            <person name="Copeland A."/>
            <person name="Barry K.W."/>
            <person name="Cichocki N."/>
            <person name="Veneault-Fourrey C."/>
            <person name="LaButti K."/>
            <person name="Lindquist E.A."/>
            <person name="Lipzen A."/>
            <person name="Lundell T."/>
            <person name="Morin E."/>
            <person name="Murat C."/>
            <person name="Riley R."/>
            <person name="Ohm R."/>
            <person name="Sun H."/>
            <person name="Tunlid A."/>
            <person name="Henrissat B."/>
            <person name="Grigoriev I.V."/>
            <person name="Hibbett D.S."/>
            <person name="Martin F."/>
        </authorList>
    </citation>
    <scope>NUCLEOTIDE SEQUENCE [LARGE SCALE GENOMIC DNA]</scope>
    <source>
        <strain evidence="2">LaAM-08-1</strain>
    </source>
</reference>
<dbReference type="HOGENOM" id="CLU_2158822_0_0_1"/>
<dbReference type="Proteomes" id="UP000054477">
    <property type="component" value="Unassembled WGS sequence"/>
</dbReference>
<gene>
    <name evidence="1" type="ORF">K443DRAFT_12284</name>
</gene>
<organism evidence="1 2">
    <name type="scientific">Laccaria amethystina LaAM-08-1</name>
    <dbReference type="NCBI Taxonomy" id="1095629"/>
    <lineage>
        <taxon>Eukaryota</taxon>
        <taxon>Fungi</taxon>
        <taxon>Dikarya</taxon>
        <taxon>Basidiomycota</taxon>
        <taxon>Agaricomycotina</taxon>
        <taxon>Agaricomycetes</taxon>
        <taxon>Agaricomycetidae</taxon>
        <taxon>Agaricales</taxon>
        <taxon>Agaricineae</taxon>
        <taxon>Hydnangiaceae</taxon>
        <taxon>Laccaria</taxon>
    </lineage>
</organism>
<evidence type="ECO:0000313" key="2">
    <source>
        <dbReference type="Proteomes" id="UP000054477"/>
    </source>
</evidence>
<name>A0A0C9X986_9AGAR</name>
<dbReference type="EMBL" id="KN838803">
    <property type="protein sequence ID" value="KIJ94246.1"/>
    <property type="molecule type" value="Genomic_DNA"/>
</dbReference>